<keyword evidence="2" id="KW-1185">Reference proteome</keyword>
<dbReference type="RefSeq" id="WP_101517473.1">
    <property type="nucleotide sequence ID" value="NZ_PKUS01000003.1"/>
</dbReference>
<accession>A0A2N5X626</accession>
<sequence>MTSRQTTSEKPKYFDLDIHGIGYLNRVREVTPENGFPFLSVTIAALRGPADNVQHTHFDCVVSGEEAKDLVRQLMPAVEADMKVLVGFHLSDLQAQTFIFKQGERAGTTGVGLKSRLLRFQWVKVDGKPFLGTSATSNAVA</sequence>
<protein>
    <recommendedName>
        <fullName evidence="3">DUF3577 domain-containing protein</fullName>
    </recommendedName>
</protein>
<dbReference type="Pfam" id="PF12101">
    <property type="entry name" value="DUF3577"/>
    <property type="match status" value="1"/>
</dbReference>
<dbReference type="Proteomes" id="UP000235005">
    <property type="component" value="Unassembled WGS sequence"/>
</dbReference>
<dbReference type="OrthoDB" id="6402776at2"/>
<dbReference type="EMBL" id="PKUS01000003">
    <property type="protein sequence ID" value="PLW69940.1"/>
    <property type="molecule type" value="Genomic_DNA"/>
</dbReference>
<proteinExistence type="predicted"/>
<evidence type="ECO:0000313" key="2">
    <source>
        <dbReference type="Proteomes" id="UP000235005"/>
    </source>
</evidence>
<evidence type="ECO:0008006" key="3">
    <source>
        <dbReference type="Google" id="ProtNLM"/>
    </source>
</evidence>
<comment type="caution">
    <text evidence="1">The sequence shown here is derived from an EMBL/GenBank/DDBJ whole genome shotgun (WGS) entry which is preliminary data.</text>
</comment>
<organism evidence="1 2">
    <name type="scientific">Pseudohalioglobus lutimaris</name>
    <dbReference type="NCBI Taxonomy" id="1737061"/>
    <lineage>
        <taxon>Bacteria</taxon>
        <taxon>Pseudomonadati</taxon>
        <taxon>Pseudomonadota</taxon>
        <taxon>Gammaproteobacteria</taxon>
        <taxon>Cellvibrionales</taxon>
        <taxon>Halieaceae</taxon>
        <taxon>Pseudohalioglobus</taxon>
    </lineage>
</organism>
<name>A0A2N5X626_9GAMM</name>
<reference evidence="1 2" key="1">
    <citation type="submission" date="2018-01" db="EMBL/GenBank/DDBJ databases">
        <title>The draft genome sequence of Halioglobus lutimaris HF004.</title>
        <authorList>
            <person name="Du Z.-J."/>
            <person name="Shi M.-J."/>
        </authorList>
    </citation>
    <scope>NUCLEOTIDE SEQUENCE [LARGE SCALE GENOMIC DNA]</scope>
    <source>
        <strain evidence="1 2">HF004</strain>
    </source>
</reference>
<dbReference type="AlphaFoldDB" id="A0A2N5X626"/>
<gene>
    <name evidence="1" type="ORF">C0039_05305</name>
</gene>
<dbReference type="InterPro" id="IPR021960">
    <property type="entry name" value="DUF3577"/>
</dbReference>
<evidence type="ECO:0000313" key="1">
    <source>
        <dbReference type="EMBL" id="PLW69940.1"/>
    </source>
</evidence>